<evidence type="ECO:0000313" key="3">
    <source>
        <dbReference type="Proteomes" id="UP000828390"/>
    </source>
</evidence>
<reference evidence="2" key="1">
    <citation type="journal article" date="2019" name="bioRxiv">
        <title>The Genome of the Zebra Mussel, Dreissena polymorpha: A Resource for Invasive Species Research.</title>
        <authorList>
            <person name="McCartney M.A."/>
            <person name="Auch B."/>
            <person name="Kono T."/>
            <person name="Mallez S."/>
            <person name="Zhang Y."/>
            <person name="Obille A."/>
            <person name="Becker A."/>
            <person name="Abrahante J.E."/>
            <person name="Garbe J."/>
            <person name="Badalamenti J.P."/>
            <person name="Herman A."/>
            <person name="Mangelson H."/>
            <person name="Liachko I."/>
            <person name="Sullivan S."/>
            <person name="Sone E.D."/>
            <person name="Koren S."/>
            <person name="Silverstein K.A.T."/>
            <person name="Beckman K.B."/>
            <person name="Gohl D.M."/>
        </authorList>
    </citation>
    <scope>NUCLEOTIDE SEQUENCE</scope>
    <source>
        <strain evidence="2">Duluth1</strain>
        <tissue evidence="2">Whole animal</tissue>
    </source>
</reference>
<dbReference type="EMBL" id="JAIWYP010000010">
    <property type="protein sequence ID" value="KAH3749489.1"/>
    <property type="molecule type" value="Genomic_DNA"/>
</dbReference>
<proteinExistence type="predicted"/>
<gene>
    <name evidence="2" type="ORF">DPMN_183987</name>
</gene>
<accession>A0A9D4DHM9</accession>
<feature type="region of interest" description="Disordered" evidence="1">
    <location>
        <begin position="1"/>
        <end position="21"/>
    </location>
</feature>
<evidence type="ECO:0000256" key="1">
    <source>
        <dbReference type="SAM" id="MobiDB-lite"/>
    </source>
</evidence>
<sequence>MKKLQDSNEVSIQSVQRSYDEQVRRIQETRQKIIAALDTIEQKTLKEKKDTLTKLQASSKNNVDKWHQAAR</sequence>
<reference evidence="2" key="2">
    <citation type="submission" date="2020-11" db="EMBL/GenBank/DDBJ databases">
        <authorList>
            <person name="McCartney M.A."/>
            <person name="Auch B."/>
            <person name="Kono T."/>
            <person name="Mallez S."/>
            <person name="Becker A."/>
            <person name="Gohl D.M."/>
            <person name="Silverstein K.A.T."/>
            <person name="Koren S."/>
            <person name="Bechman K.B."/>
            <person name="Herman A."/>
            <person name="Abrahante J.E."/>
            <person name="Garbe J."/>
        </authorList>
    </citation>
    <scope>NUCLEOTIDE SEQUENCE</scope>
    <source>
        <strain evidence="2">Duluth1</strain>
        <tissue evidence="2">Whole animal</tissue>
    </source>
</reference>
<dbReference type="Proteomes" id="UP000828390">
    <property type="component" value="Unassembled WGS sequence"/>
</dbReference>
<feature type="compositionally biased region" description="Polar residues" evidence="1">
    <location>
        <begin position="7"/>
        <end position="17"/>
    </location>
</feature>
<organism evidence="2 3">
    <name type="scientific">Dreissena polymorpha</name>
    <name type="common">Zebra mussel</name>
    <name type="synonym">Mytilus polymorpha</name>
    <dbReference type="NCBI Taxonomy" id="45954"/>
    <lineage>
        <taxon>Eukaryota</taxon>
        <taxon>Metazoa</taxon>
        <taxon>Spiralia</taxon>
        <taxon>Lophotrochozoa</taxon>
        <taxon>Mollusca</taxon>
        <taxon>Bivalvia</taxon>
        <taxon>Autobranchia</taxon>
        <taxon>Heteroconchia</taxon>
        <taxon>Euheterodonta</taxon>
        <taxon>Imparidentia</taxon>
        <taxon>Neoheterodontei</taxon>
        <taxon>Myida</taxon>
        <taxon>Dreissenoidea</taxon>
        <taxon>Dreissenidae</taxon>
        <taxon>Dreissena</taxon>
    </lineage>
</organism>
<keyword evidence="3" id="KW-1185">Reference proteome</keyword>
<protein>
    <submittedName>
        <fullName evidence="2">Uncharacterized protein</fullName>
    </submittedName>
</protein>
<name>A0A9D4DHM9_DREPO</name>
<evidence type="ECO:0000313" key="2">
    <source>
        <dbReference type="EMBL" id="KAH3749489.1"/>
    </source>
</evidence>
<comment type="caution">
    <text evidence="2">The sequence shown here is derived from an EMBL/GenBank/DDBJ whole genome shotgun (WGS) entry which is preliminary data.</text>
</comment>
<dbReference type="AlphaFoldDB" id="A0A9D4DHM9"/>